<sequence>MQARAVRAGRTPAPPPLNARLSMADRGGRRATRPSPPPRSPFLGCHEILSVFPLTSTVKVFKVLSLAWPLCVTPQLSRSDTMLQHLP</sequence>
<evidence type="ECO:0000313" key="3">
    <source>
        <dbReference type="Proteomes" id="UP001286313"/>
    </source>
</evidence>
<dbReference type="EMBL" id="JAWQEG010007497">
    <property type="protein sequence ID" value="KAK3852286.1"/>
    <property type="molecule type" value="Genomic_DNA"/>
</dbReference>
<proteinExistence type="predicted"/>
<organism evidence="2 3">
    <name type="scientific">Petrolisthes cinctipes</name>
    <name type="common">Flat porcelain crab</name>
    <dbReference type="NCBI Taxonomy" id="88211"/>
    <lineage>
        <taxon>Eukaryota</taxon>
        <taxon>Metazoa</taxon>
        <taxon>Ecdysozoa</taxon>
        <taxon>Arthropoda</taxon>
        <taxon>Crustacea</taxon>
        <taxon>Multicrustacea</taxon>
        <taxon>Malacostraca</taxon>
        <taxon>Eumalacostraca</taxon>
        <taxon>Eucarida</taxon>
        <taxon>Decapoda</taxon>
        <taxon>Pleocyemata</taxon>
        <taxon>Anomura</taxon>
        <taxon>Galatheoidea</taxon>
        <taxon>Porcellanidae</taxon>
        <taxon>Petrolisthes</taxon>
    </lineage>
</organism>
<reference evidence="2" key="1">
    <citation type="submission" date="2023-10" db="EMBL/GenBank/DDBJ databases">
        <title>Genome assemblies of two species of porcelain crab, Petrolisthes cinctipes and Petrolisthes manimaculis (Anomura: Porcellanidae).</title>
        <authorList>
            <person name="Angst P."/>
        </authorList>
    </citation>
    <scope>NUCLEOTIDE SEQUENCE</scope>
    <source>
        <strain evidence="2">PB745_01</strain>
        <tissue evidence="2">Gill</tissue>
    </source>
</reference>
<keyword evidence="3" id="KW-1185">Reference proteome</keyword>
<dbReference type="AlphaFoldDB" id="A0AAE1BK72"/>
<feature type="region of interest" description="Disordered" evidence="1">
    <location>
        <begin position="1"/>
        <end position="41"/>
    </location>
</feature>
<accession>A0AAE1BK72</accession>
<evidence type="ECO:0000256" key="1">
    <source>
        <dbReference type="SAM" id="MobiDB-lite"/>
    </source>
</evidence>
<gene>
    <name evidence="2" type="ORF">Pcinc_041122</name>
</gene>
<protein>
    <submittedName>
        <fullName evidence="2">Uncharacterized protein</fullName>
    </submittedName>
</protein>
<name>A0AAE1BK72_PETCI</name>
<dbReference type="Proteomes" id="UP001286313">
    <property type="component" value="Unassembled WGS sequence"/>
</dbReference>
<evidence type="ECO:0000313" key="2">
    <source>
        <dbReference type="EMBL" id="KAK3852286.1"/>
    </source>
</evidence>
<comment type="caution">
    <text evidence="2">The sequence shown here is derived from an EMBL/GenBank/DDBJ whole genome shotgun (WGS) entry which is preliminary data.</text>
</comment>